<feature type="transmembrane region" description="Helical" evidence="1">
    <location>
        <begin position="6"/>
        <end position="25"/>
    </location>
</feature>
<gene>
    <name evidence="2" type="ORF">Barrevirus2_25</name>
</gene>
<protein>
    <submittedName>
        <fullName evidence="2">Uncharacterized protein</fullName>
    </submittedName>
</protein>
<keyword evidence="1" id="KW-0812">Transmembrane</keyword>
<accession>A0A3G4ZPP2</accession>
<keyword evidence="1" id="KW-0472">Membrane</keyword>
<evidence type="ECO:0000313" key="2">
    <source>
        <dbReference type="EMBL" id="AYV76872.1"/>
    </source>
</evidence>
<dbReference type="EMBL" id="MK071999">
    <property type="protein sequence ID" value="AYV76872.1"/>
    <property type="molecule type" value="Genomic_DNA"/>
</dbReference>
<sequence>MDMNYDILFSLLLGLLIVFLFYMTLRPKYIVIDNHDK</sequence>
<evidence type="ECO:0000256" key="1">
    <source>
        <dbReference type="SAM" id="Phobius"/>
    </source>
</evidence>
<proteinExistence type="predicted"/>
<reference evidence="2" key="1">
    <citation type="submission" date="2018-10" db="EMBL/GenBank/DDBJ databases">
        <title>Hidden diversity of soil giant viruses.</title>
        <authorList>
            <person name="Schulz F."/>
            <person name="Alteio L."/>
            <person name="Goudeau D."/>
            <person name="Ryan E.M."/>
            <person name="Malmstrom R.R."/>
            <person name="Blanchard J."/>
            <person name="Woyke T."/>
        </authorList>
    </citation>
    <scope>NUCLEOTIDE SEQUENCE</scope>
    <source>
        <strain evidence="2">BAV1</strain>
    </source>
</reference>
<organism evidence="2">
    <name type="scientific">Barrevirus sp</name>
    <dbReference type="NCBI Taxonomy" id="2487763"/>
    <lineage>
        <taxon>Viruses</taxon>
        <taxon>Varidnaviria</taxon>
        <taxon>Bamfordvirae</taxon>
        <taxon>Nucleocytoviricota</taxon>
        <taxon>Megaviricetes</taxon>
        <taxon>Imitervirales</taxon>
        <taxon>Mimiviridae</taxon>
        <taxon>Klosneuvirinae</taxon>
    </lineage>
</organism>
<keyword evidence="1" id="KW-1133">Transmembrane helix</keyword>
<name>A0A3G4ZPP2_9VIRU</name>